<dbReference type="EMBL" id="JAHRIO010062014">
    <property type="protein sequence ID" value="MEQ2179109.1"/>
    <property type="molecule type" value="Genomic_DNA"/>
</dbReference>
<dbReference type="Proteomes" id="UP001476798">
    <property type="component" value="Unassembled WGS sequence"/>
</dbReference>
<dbReference type="PANTHER" id="PTHR45711">
    <property type="entry name" value="CHLORIDE CHANNEL PROTEIN"/>
    <property type="match status" value="1"/>
</dbReference>
<sequence>MGWEFWSKQLDEEELVEDGGDYDEHSTSSSCRVAGMNGSGPTKLMDPLEDPLPGVGTYEDFNTIDWVREKSKDRDRHREITNKSRESTLALLHSVSDAFSGWLLMLLVGLMAGSLHTHPHTITSSAQWWVEVHDI</sequence>
<comment type="caution">
    <text evidence="3">The sequence shown here is derived from an EMBL/GenBank/DDBJ whole genome shotgun (WGS) entry which is preliminary data.</text>
</comment>
<evidence type="ECO:0000256" key="1">
    <source>
        <dbReference type="ARBA" id="ARBA00023065"/>
    </source>
</evidence>
<name>A0ABV0P6P1_9TELE</name>
<keyword evidence="1" id="KW-0406">Ion transport</keyword>
<evidence type="ECO:0000313" key="4">
    <source>
        <dbReference type="Proteomes" id="UP001476798"/>
    </source>
</evidence>
<accession>A0ABV0P6P1</accession>
<evidence type="ECO:0000256" key="2">
    <source>
        <dbReference type="SAM" id="MobiDB-lite"/>
    </source>
</evidence>
<keyword evidence="4" id="KW-1185">Reference proteome</keyword>
<gene>
    <name evidence="3" type="primary">CLCN5_2</name>
    <name evidence="3" type="ORF">GOODEAATRI_021207</name>
</gene>
<dbReference type="PANTHER" id="PTHR45711:SF7">
    <property type="entry name" value="H(+)_CL(-) EXCHANGE TRANSPORTER 5"/>
    <property type="match status" value="1"/>
</dbReference>
<feature type="region of interest" description="Disordered" evidence="2">
    <location>
        <begin position="17"/>
        <end position="51"/>
    </location>
</feature>
<protein>
    <submittedName>
        <fullName evidence="3">H(+)/Cl(-) exchange transporter 5</fullName>
    </submittedName>
</protein>
<keyword evidence="1" id="KW-0813">Transport</keyword>
<organism evidence="3 4">
    <name type="scientific">Goodea atripinnis</name>
    <dbReference type="NCBI Taxonomy" id="208336"/>
    <lineage>
        <taxon>Eukaryota</taxon>
        <taxon>Metazoa</taxon>
        <taxon>Chordata</taxon>
        <taxon>Craniata</taxon>
        <taxon>Vertebrata</taxon>
        <taxon>Euteleostomi</taxon>
        <taxon>Actinopterygii</taxon>
        <taxon>Neopterygii</taxon>
        <taxon>Teleostei</taxon>
        <taxon>Neoteleostei</taxon>
        <taxon>Acanthomorphata</taxon>
        <taxon>Ovalentaria</taxon>
        <taxon>Atherinomorphae</taxon>
        <taxon>Cyprinodontiformes</taxon>
        <taxon>Goodeidae</taxon>
        <taxon>Goodea</taxon>
    </lineage>
</organism>
<reference evidence="3 4" key="1">
    <citation type="submission" date="2021-06" db="EMBL/GenBank/DDBJ databases">
        <authorList>
            <person name="Palmer J.M."/>
        </authorList>
    </citation>
    <scope>NUCLEOTIDE SEQUENCE [LARGE SCALE GENOMIC DNA]</scope>
    <source>
        <strain evidence="3 4">GA_2019</strain>
        <tissue evidence="3">Muscle</tissue>
    </source>
</reference>
<evidence type="ECO:0000313" key="3">
    <source>
        <dbReference type="EMBL" id="MEQ2179109.1"/>
    </source>
</evidence>
<proteinExistence type="predicted"/>